<reference evidence="2 3" key="1">
    <citation type="journal article" date="2019" name="Sci. Rep.">
        <title>Orb-weaving spider Araneus ventricosus genome elucidates the spidroin gene catalogue.</title>
        <authorList>
            <person name="Kono N."/>
            <person name="Nakamura H."/>
            <person name="Ohtoshi R."/>
            <person name="Moran D.A.P."/>
            <person name="Shinohara A."/>
            <person name="Yoshida Y."/>
            <person name="Fujiwara M."/>
            <person name="Mori M."/>
            <person name="Tomita M."/>
            <person name="Arakawa K."/>
        </authorList>
    </citation>
    <scope>NUCLEOTIDE SEQUENCE [LARGE SCALE GENOMIC DNA]</scope>
</reference>
<evidence type="ECO:0000313" key="2">
    <source>
        <dbReference type="EMBL" id="GBM86880.1"/>
    </source>
</evidence>
<protein>
    <submittedName>
        <fullName evidence="2">Uncharacterized protein</fullName>
    </submittedName>
</protein>
<name>A0A4Y2JA03_ARAVE</name>
<feature type="non-terminal residue" evidence="2">
    <location>
        <position position="1"/>
    </location>
</feature>
<comment type="caution">
    <text evidence="2">The sequence shown here is derived from an EMBL/GenBank/DDBJ whole genome shotgun (WGS) entry which is preliminary data.</text>
</comment>
<sequence length="157" mass="16730">DAQASVRESEDGELGTGSISNPGVSTLKPSSPFLSAGISVSMPIIYSCTVPFQFLIYATPLHLTFYPRGLPIQSKMGNSVFSNRLIQLNISPPTPVGEKEKPLKGSSSTVLEAARQHHTTVHPASVKALLSDSKGNSAIPEKGFLGTIGYMFPKRIC</sequence>
<accession>A0A4Y2JA03</accession>
<feature type="region of interest" description="Disordered" evidence="1">
    <location>
        <begin position="1"/>
        <end position="23"/>
    </location>
</feature>
<evidence type="ECO:0000313" key="3">
    <source>
        <dbReference type="Proteomes" id="UP000499080"/>
    </source>
</evidence>
<proteinExistence type="predicted"/>
<dbReference type="Proteomes" id="UP000499080">
    <property type="component" value="Unassembled WGS sequence"/>
</dbReference>
<dbReference type="AlphaFoldDB" id="A0A4Y2JA03"/>
<keyword evidence="3" id="KW-1185">Reference proteome</keyword>
<dbReference type="EMBL" id="BGPR01109725">
    <property type="protein sequence ID" value="GBM86880.1"/>
    <property type="molecule type" value="Genomic_DNA"/>
</dbReference>
<gene>
    <name evidence="2" type="ORF">AVEN_189755_1</name>
</gene>
<organism evidence="2 3">
    <name type="scientific">Araneus ventricosus</name>
    <name type="common">Orbweaver spider</name>
    <name type="synonym">Epeira ventricosa</name>
    <dbReference type="NCBI Taxonomy" id="182803"/>
    <lineage>
        <taxon>Eukaryota</taxon>
        <taxon>Metazoa</taxon>
        <taxon>Ecdysozoa</taxon>
        <taxon>Arthropoda</taxon>
        <taxon>Chelicerata</taxon>
        <taxon>Arachnida</taxon>
        <taxon>Araneae</taxon>
        <taxon>Araneomorphae</taxon>
        <taxon>Entelegynae</taxon>
        <taxon>Araneoidea</taxon>
        <taxon>Araneidae</taxon>
        <taxon>Araneus</taxon>
    </lineage>
</organism>
<evidence type="ECO:0000256" key="1">
    <source>
        <dbReference type="SAM" id="MobiDB-lite"/>
    </source>
</evidence>